<dbReference type="PROSITE" id="PS00183">
    <property type="entry name" value="UBC_1"/>
    <property type="match status" value="1"/>
</dbReference>
<sequence>MALKRIQKELQDLQRDPPAQCSAGPVGDDMFHWQATIMGPGDSPYQGGVFFLTIHFPTDYPFKPPKVAFTTKIYHPNINSNGSICLDILRSQWSPALTVSKGNHVCVVCILKSDIMDRVISAGEPPFAPTQRHVCPMLTDVYRFYTLDTELIINETVLSSLMGSFHLFVAVLLSICSLLCDPNPDDPLVPDIAHIYKNDKDKYNKLAKEWTQKYAM</sequence>
<dbReference type="Pfam" id="PF00179">
    <property type="entry name" value="UQ_con"/>
    <property type="match status" value="2"/>
</dbReference>
<keyword evidence="5 9" id="KW-0547">Nucleotide-binding</keyword>
<dbReference type="Proteomes" id="UP000472276">
    <property type="component" value="Unassembled WGS sequence"/>
</dbReference>
<dbReference type="CDD" id="cd23792">
    <property type="entry name" value="UBCc_UBE2D"/>
    <property type="match status" value="1"/>
</dbReference>
<evidence type="ECO:0000256" key="7">
    <source>
        <dbReference type="ARBA" id="ARBA00022840"/>
    </source>
</evidence>
<evidence type="ECO:0000256" key="9">
    <source>
        <dbReference type="RuleBase" id="RU362109"/>
    </source>
</evidence>
<dbReference type="SUPFAM" id="SSF54495">
    <property type="entry name" value="UBC-like"/>
    <property type="match status" value="2"/>
</dbReference>
<organism evidence="11 12">
    <name type="scientific">Oreochromis aureus</name>
    <name type="common">Israeli tilapia</name>
    <name type="synonym">Chromis aureus</name>
    <dbReference type="NCBI Taxonomy" id="47969"/>
    <lineage>
        <taxon>Eukaryota</taxon>
        <taxon>Metazoa</taxon>
        <taxon>Chordata</taxon>
        <taxon>Craniata</taxon>
        <taxon>Vertebrata</taxon>
        <taxon>Euteleostomi</taxon>
        <taxon>Actinopterygii</taxon>
        <taxon>Neopterygii</taxon>
        <taxon>Teleostei</taxon>
        <taxon>Neoteleostei</taxon>
        <taxon>Acanthomorphata</taxon>
        <taxon>Ovalentaria</taxon>
        <taxon>Cichlomorphae</taxon>
        <taxon>Cichliformes</taxon>
        <taxon>Cichlidae</taxon>
        <taxon>African cichlids</taxon>
        <taxon>Pseudocrenilabrinae</taxon>
        <taxon>Oreochromini</taxon>
        <taxon>Oreochromis</taxon>
    </lineage>
</organism>
<evidence type="ECO:0000256" key="1">
    <source>
        <dbReference type="ARBA" id="ARBA00000485"/>
    </source>
</evidence>
<reference evidence="11" key="2">
    <citation type="submission" date="2025-09" db="UniProtKB">
        <authorList>
            <consortium name="Ensembl"/>
        </authorList>
    </citation>
    <scope>IDENTIFICATION</scope>
</reference>
<feature type="active site" description="Glycyl thioester intermediate" evidence="8">
    <location>
        <position position="85"/>
    </location>
</feature>
<dbReference type="InterPro" id="IPR023313">
    <property type="entry name" value="UBQ-conjugating_AS"/>
</dbReference>
<name>A0A668RVN2_OREAU</name>
<dbReference type="InterPro" id="IPR000608">
    <property type="entry name" value="UBC"/>
</dbReference>
<dbReference type="PROSITE" id="PS50127">
    <property type="entry name" value="UBC_2"/>
    <property type="match status" value="1"/>
</dbReference>
<dbReference type="GO" id="GO:0005524">
    <property type="term" value="F:ATP binding"/>
    <property type="evidence" value="ECO:0007669"/>
    <property type="project" value="UniProtKB-UniRule"/>
</dbReference>
<comment type="pathway">
    <text evidence="2">Protein modification; protein ubiquitination.</text>
</comment>
<evidence type="ECO:0000313" key="11">
    <source>
        <dbReference type="Ensembl" id="ENSOABP00000003589.2"/>
    </source>
</evidence>
<dbReference type="Ensembl" id="ENSOABT00000003716.2">
    <property type="protein sequence ID" value="ENSOABP00000003589.2"/>
    <property type="gene ID" value="ENSOABG00000002065.2"/>
</dbReference>
<evidence type="ECO:0000256" key="8">
    <source>
        <dbReference type="PROSITE-ProRule" id="PRU10133"/>
    </source>
</evidence>
<comment type="catalytic activity">
    <reaction evidence="1">
        <text>S-ubiquitinyl-[E1 ubiquitin-activating enzyme]-L-cysteine + [E2 ubiquitin-conjugating enzyme]-L-cysteine = [E1 ubiquitin-activating enzyme]-L-cysteine + S-ubiquitinyl-[E2 ubiquitin-conjugating enzyme]-L-cysteine.</text>
        <dbReference type="EC" id="2.3.2.23"/>
    </reaction>
</comment>
<dbReference type="AlphaFoldDB" id="A0A668RVN2"/>
<keyword evidence="4" id="KW-0808">Transferase</keyword>
<evidence type="ECO:0000256" key="4">
    <source>
        <dbReference type="ARBA" id="ARBA00022679"/>
    </source>
</evidence>
<keyword evidence="7 9" id="KW-0067">ATP-binding</keyword>
<evidence type="ECO:0000259" key="10">
    <source>
        <dbReference type="PROSITE" id="PS50127"/>
    </source>
</evidence>
<proteinExistence type="inferred from homology"/>
<dbReference type="PANTHER" id="PTHR24068">
    <property type="entry name" value="UBIQUITIN-CONJUGATING ENZYME E2"/>
    <property type="match status" value="1"/>
</dbReference>
<dbReference type="Gene3D" id="3.10.110.10">
    <property type="entry name" value="Ubiquitin Conjugating Enzyme"/>
    <property type="match status" value="1"/>
</dbReference>
<comment type="similarity">
    <text evidence="9">Belongs to the ubiquitin-conjugating enzyme family.</text>
</comment>
<reference evidence="11" key="1">
    <citation type="submission" date="2025-08" db="UniProtKB">
        <authorList>
            <consortium name="Ensembl"/>
        </authorList>
    </citation>
    <scope>IDENTIFICATION</scope>
</reference>
<feature type="domain" description="UBC core" evidence="10">
    <location>
        <begin position="1"/>
        <end position="216"/>
    </location>
</feature>
<evidence type="ECO:0000313" key="12">
    <source>
        <dbReference type="Proteomes" id="UP000472276"/>
    </source>
</evidence>
<keyword evidence="6 9" id="KW-0833">Ubl conjugation pathway</keyword>
<protein>
    <recommendedName>
        <fullName evidence="3">E2 ubiquitin-conjugating enzyme</fullName>
        <ecNumber evidence="3">2.3.2.23</ecNumber>
    </recommendedName>
</protein>
<evidence type="ECO:0000256" key="2">
    <source>
        <dbReference type="ARBA" id="ARBA00004906"/>
    </source>
</evidence>
<accession>A0A668RVN2</accession>
<dbReference type="EC" id="2.3.2.23" evidence="3"/>
<dbReference type="GO" id="GO:0061631">
    <property type="term" value="F:ubiquitin conjugating enzyme activity"/>
    <property type="evidence" value="ECO:0007669"/>
    <property type="project" value="UniProtKB-EC"/>
</dbReference>
<dbReference type="InterPro" id="IPR016135">
    <property type="entry name" value="UBQ-conjugating_enzyme/RWD"/>
</dbReference>
<evidence type="ECO:0000256" key="5">
    <source>
        <dbReference type="ARBA" id="ARBA00022741"/>
    </source>
</evidence>
<gene>
    <name evidence="11" type="primary">ube2d1b</name>
</gene>
<evidence type="ECO:0000256" key="6">
    <source>
        <dbReference type="ARBA" id="ARBA00022786"/>
    </source>
</evidence>
<dbReference type="FunFam" id="3.10.110.10:FF:000101">
    <property type="entry name" value="Ubiquitin-conjugating enzyme E2 D2"/>
    <property type="match status" value="1"/>
</dbReference>
<dbReference type="SMART" id="SM00212">
    <property type="entry name" value="UBCc"/>
    <property type="match status" value="1"/>
</dbReference>
<keyword evidence="12" id="KW-1185">Reference proteome</keyword>
<evidence type="ECO:0000256" key="3">
    <source>
        <dbReference type="ARBA" id="ARBA00012486"/>
    </source>
</evidence>